<dbReference type="KEGG" id="csto:CGC58_05375"/>
<dbReference type="Proteomes" id="UP000217348">
    <property type="component" value="Chromosome"/>
</dbReference>
<sequence length="293" mass="34732">MIIRNFTKTDYHPMYSKNLSDFISDLRNFDIDQQKRLLLKWDEQTENFSVWNFEQEMLWELKEAICYAKFDPRNEWIWLVRRENEELVTVLVYDYTGKRLASTEMEDVIYDSAFIITLLPEKTAVAIDFCGGQDGSQEYFLSVKASKIEILYEMKRDVCFLFAFDNNTKALLLNFYEDTIFIVSYPNLKTLKTFTFPEDFSYGGICKITDKCWIVSNEYSARHFLFNPETMEFGEEIIIEGYEPKENEDGEILSDIASMEYHDGKLIFCHFQITGKYPNIKEEKWWGQATINL</sequence>
<dbReference type="AlphaFoldDB" id="A0A250FVT5"/>
<evidence type="ECO:0000313" key="2">
    <source>
        <dbReference type="Proteomes" id="UP000217348"/>
    </source>
</evidence>
<dbReference type="InterPro" id="IPR011044">
    <property type="entry name" value="Quino_amine_DH_bsu"/>
</dbReference>
<reference evidence="2" key="1">
    <citation type="submission" date="2017-06" db="EMBL/GenBank/DDBJ databases">
        <title>Capnocytophaga spp. assemblies.</title>
        <authorList>
            <person name="Gulvik C.A."/>
        </authorList>
    </citation>
    <scope>NUCLEOTIDE SEQUENCE [LARGE SCALE GENOMIC DNA]</scope>
    <source>
        <strain evidence="2">H2177</strain>
    </source>
</reference>
<protein>
    <submittedName>
        <fullName evidence="1">Uncharacterized protein</fullName>
    </submittedName>
</protein>
<name>A0A250FVT5_9FLAO</name>
<dbReference type="OrthoDB" id="1149134at2"/>
<gene>
    <name evidence="1" type="ORF">CGC58_05375</name>
</gene>
<proteinExistence type="predicted"/>
<dbReference type="SUPFAM" id="SSF50969">
    <property type="entry name" value="YVTN repeat-like/Quinoprotein amine dehydrogenase"/>
    <property type="match status" value="1"/>
</dbReference>
<organism evidence="1 2">
    <name type="scientific">Capnocytophaga stomatis</name>
    <dbReference type="NCBI Taxonomy" id="1848904"/>
    <lineage>
        <taxon>Bacteria</taxon>
        <taxon>Pseudomonadati</taxon>
        <taxon>Bacteroidota</taxon>
        <taxon>Flavobacteriia</taxon>
        <taxon>Flavobacteriales</taxon>
        <taxon>Flavobacteriaceae</taxon>
        <taxon>Capnocytophaga</taxon>
    </lineage>
</organism>
<dbReference type="EMBL" id="CP022387">
    <property type="protein sequence ID" value="ATA89203.1"/>
    <property type="molecule type" value="Genomic_DNA"/>
</dbReference>
<dbReference type="RefSeq" id="WP_095895645.1">
    <property type="nucleotide sequence ID" value="NZ_CP022387.1"/>
</dbReference>
<accession>A0A250FVT5</accession>
<evidence type="ECO:0000313" key="1">
    <source>
        <dbReference type="EMBL" id="ATA89203.1"/>
    </source>
</evidence>